<evidence type="ECO:0000313" key="4">
    <source>
        <dbReference type="Proteomes" id="UP001497382"/>
    </source>
</evidence>
<keyword evidence="4" id="KW-1185">Reference proteome</keyword>
<keyword evidence="1" id="KW-0812">Transmembrane</keyword>
<dbReference type="InterPro" id="IPR032135">
    <property type="entry name" value="DUF4817"/>
</dbReference>
<sequence length="128" mass="14982">MDSDNTTESLFLSLDNATKNDEHLFEESKQSFIYAVSFICLTLYVGGMAIATEKAHCVGWYFESKSITTVQRKFRNMFKKKKPSRNNILAWHEKFLEARSVLDKERSGRRRRSYETVQDIREAFARSP</sequence>
<comment type="caution">
    <text evidence="3">The sequence shown here is derived from an EMBL/GenBank/DDBJ whole genome shotgun (WGS) entry which is preliminary data.</text>
</comment>
<name>A0AAV1Z036_9ARAC</name>
<evidence type="ECO:0000313" key="3">
    <source>
        <dbReference type="EMBL" id="CAL1264472.1"/>
    </source>
</evidence>
<reference evidence="3 4" key="1">
    <citation type="submission" date="2024-04" db="EMBL/GenBank/DDBJ databases">
        <authorList>
            <person name="Rising A."/>
            <person name="Reimegard J."/>
            <person name="Sonavane S."/>
            <person name="Akerstrom W."/>
            <person name="Nylinder S."/>
            <person name="Hedman E."/>
            <person name="Kallberg Y."/>
        </authorList>
    </citation>
    <scope>NUCLEOTIDE SEQUENCE [LARGE SCALE GENOMIC DNA]</scope>
</reference>
<dbReference type="Proteomes" id="UP001497382">
    <property type="component" value="Unassembled WGS sequence"/>
</dbReference>
<dbReference type="AlphaFoldDB" id="A0AAV1Z036"/>
<accession>A0AAV1Z036</accession>
<evidence type="ECO:0000256" key="1">
    <source>
        <dbReference type="SAM" id="Phobius"/>
    </source>
</evidence>
<proteinExistence type="predicted"/>
<evidence type="ECO:0000259" key="2">
    <source>
        <dbReference type="Pfam" id="PF16087"/>
    </source>
</evidence>
<protein>
    <recommendedName>
        <fullName evidence="2">DUF4817 domain-containing protein</fullName>
    </recommendedName>
</protein>
<dbReference type="Pfam" id="PF16087">
    <property type="entry name" value="DUF4817"/>
    <property type="match status" value="1"/>
</dbReference>
<keyword evidence="1" id="KW-1133">Transmembrane helix</keyword>
<organism evidence="3 4">
    <name type="scientific">Larinioides sclopetarius</name>
    <dbReference type="NCBI Taxonomy" id="280406"/>
    <lineage>
        <taxon>Eukaryota</taxon>
        <taxon>Metazoa</taxon>
        <taxon>Ecdysozoa</taxon>
        <taxon>Arthropoda</taxon>
        <taxon>Chelicerata</taxon>
        <taxon>Arachnida</taxon>
        <taxon>Araneae</taxon>
        <taxon>Araneomorphae</taxon>
        <taxon>Entelegynae</taxon>
        <taxon>Araneoidea</taxon>
        <taxon>Araneidae</taxon>
        <taxon>Larinioides</taxon>
    </lineage>
</organism>
<keyword evidence="1" id="KW-0472">Membrane</keyword>
<feature type="transmembrane region" description="Helical" evidence="1">
    <location>
        <begin position="32"/>
        <end position="51"/>
    </location>
</feature>
<dbReference type="EMBL" id="CAXIEN010000013">
    <property type="protein sequence ID" value="CAL1264472.1"/>
    <property type="molecule type" value="Genomic_DNA"/>
</dbReference>
<gene>
    <name evidence="3" type="ORF">LARSCL_LOCUS2053</name>
</gene>
<feature type="domain" description="DUF4817" evidence="2">
    <location>
        <begin position="53"/>
        <end position="95"/>
    </location>
</feature>